<dbReference type="EMBL" id="MU266654">
    <property type="protein sequence ID" value="KAH7919500.1"/>
    <property type="molecule type" value="Genomic_DNA"/>
</dbReference>
<proteinExistence type="predicted"/>
<protein>
    <submittedName>
        <fullName evidence="1">Uncharacterized protein</fullName>
    </submittedName>
</protein>
<accession>A0ACB8B159</accession>
<dbReference type="Proteomes" id="UP000790709">
    <property type="component" value="Unassembled WGS sequence"/>
</dbReference>
<evidence type="ECO:0000313" key="1">
    <source>
        <dbReference type="EMBL" id="KAH7919500.1"/>
    </source>
</evidence>
<name>A0ACB8B159_9AGAM</name>
<gene>
    <name evidence="1" type="ORF">BV22DRAFT_1022894</name>
</gene>
<sequence length="186" mass="21560">MESTATLVNIAPPTQYFFSTPDIKDAILFAHHSHPLYFVTSDLKHMEIKDAQSGRIIAVWSRRELLPDTVTFPHRNEGHPVNVNKWLKKIQLPDGLHGYIMDTDWGPYTWKVISRYRYKLFTDSDADRVLATVSHKPKPSSNYRALILESIAEPVRDDIVVAYLIQRQRLILEDKAMDLCVGKERW</sequence>
<reference evidence="1" key="1">
    <citation type="journal article" date="2021" name="New Phytol.">
        <title>Evolutionary innovations through gain and loss of genes in the ectomycorrhizal Boletales.</title>
        <authorList>
            <person name="Wu G."/>
            <person name="Miyauchi S."/>
            <person name="Morin E."/>
            <person name="Kuo A."/>
            <person name="Drula E."/>
            <person name="Varga T."/>
            <person name="Kohler A."/>
            <person name="Feng B."/>
            <person name="Cao Y."/>
            <person name="Lipzen A."/>
            <person name="Daum C."/>
            <person name="Hundley H."/>
            <person name="Pangilinan J."/>
            <person name="Johnson J."/>
            <person name="Barry K."/>
            <person name="LaButti K."/>
            <person name="Ng V."/>
            <person name="Ahrendt S."/>
            <person name="Min B."/>
            <person name="Choi I.G."/>
            <person name="Park H."/>
            <person name="Plett J.M."/>
            <person name="Magnuson J."/>
            <person name="Spatafora J.W."/>
            <person name="Nagy L.G."/>
            <person name="Henrissat B."/>
            <person name="Grigoriev I.V."/>
            <person name="Yang Z.L."/>
            <person name="Xu J."/>
            <person name="Martin F.M."/>
        </authorList>
    </citation>
    <scope>NUCLEOTIDE SEQUENCE</scope>
    <source>
        <strain evidence="1">KUC20120723A-06</strain>
    </source>
</reference>
<evidence type="ECO:0000313" key="2">
    <source>
        <dbReference type="Proteomes" id="UP000790709"/>
    </source>
</evidence>
<comment type="caution">
    <text evidence="1">The sequence shown here is derived from an EMBL/GenBank/DDBJ whole genome shotgun (WGS) entry which is preliminary data.</text>
</comment>
<keyword evidence="2" id="KW-1185">Reference proteome</keyword>
<organism evidence="1 2">
    <name type="scientific">Leucogyrophana mollusca</name>
    <dbReference type="NCBI Taxonomy" id="85980"/>
    <lineage>
        <taxon>Eukaryota</taxon>
        <taxon>Fungi</taxon>
        <taxon>Dikarya</taxon>
        <taxon>Basidiomycota</taxon>
        <taxon>Agaricomycotina</taxon>
        <taxon>Agaricomycetes</taxon>
        <taxon>Agaricomycetidae</taxon>
        <taxon>Boletales</taxon>
        <taxon>Boletales incertae sedis</taxon>
        <taxon>Leucogyrophana</taxon>
    </lineage>
</organism>